<reference evidence="5" key="1">
    <citation type="submission" date="2022-07" db="EMBL/GenBank/DDBJ databases">
        <title>Genome Sequence of Agrocybe chaxingu.</title>
        <authorList>
            <person name="Buettner E."/>
        </authorList>
    </citation>
    <scope>NUCLEOTIDE SEQUENCE</scope>
    <source>
        <strain evidence="5">MP-N11</strain>
    </source>
</reference>
<feature type="region of interest" description="Disordered" evidence="3">
    <location>
        <begin position="349"/>
        <end position="432"/>
    </location>
</feature>
<proteinExistence type="predicted"/>
<keyword evidence="1" id="KW-0106">Calcium</keyword>
<protein>
    <recommendedName>
        <fullName evidence="4">EH domain-containing protein</fullName>
    </recommendedName>
</protein>
<evidence type="ECO:0000313" key="6">
    <source>
        <dbReference type="Proteomes" id="UP001148786"/>
    </source>
</evidence>
<dbReference type="InterPro" id="IPR000261">
    <property type="entry name" value="EH_dom"/>
</dbReference>
<feature type="region of interest" description="Disordered" evidence="3">
    <location>
        <begin position="274"/>
        <end position="333"/>
    </location>
</feature>
<accession>A0A9W8JY27</accession>
<dbReference type="PROSITE" id="PS00018">
    <property type="entry name" value="EF_HAND_1"/>
    <property type="match status" value="1"/>
</dbReference>
<dbReference type="EMBL" id="JANKHO010000806">
    <property type="protein sequence ID" value="KAJ3506098.1"/>
    <property type="molecule type" value="Genomic_DNA"/>
</dbReference>
<feature type="compositionally biased region" description="Low complexity" evidence="3">
    <location>
        <begin position="352"/>
        <end position="368"/>
    </location>
</feature>
<dbReference type="Pfam" id="PF12763">
    <property type="entry name" value="EH"/>
    <property type="match status" value="2"/>
</dbReference>
<feature type="compositionally biased region" description="Polar residues" evidence="3">
    <location>
        <begin position="321"/>
        <end position="331"/>
    </location>
</feature>
<feature type="coiled-coil region" evidence="2">
    <location>
        <begin position="438"/>
        <end position="532"/>
    </location>
</feature>
<feature type="compositionally biased region" description="Polar residues" evidence="3">
    <location>
        <begin position="416"/>
        <end position="432"/>
    </location>
</feature>
<dbReference type="Proteomes" id="UP001148786">
    <property type="component" value="Unassembled WGS sequence"/>
</dbReference>
<keyword evidence="6" id="KW-1185">Reference proteome</keyword>
<feature type="compositionally biased region" description="Pro residues" evidence="3">
    <location>
        <begin position="385"/>
        <end position="399"/>
    </location>
</feature>
<dbReference type="AlphaFoldDB" id="A0A9W8JY27"/>
<gene>
    <name evidence="5" type="ORF">NLJ89_g7060</name>
</gene>
<dbReference type="GO" id="GO:0006897">
    <property type="term" value="P:endocytosis"/>
    <property type="evidence" value="ECO:0007669"/>
    <property type="project" value="TreeGrafter"/>
</dbReference>
<dbReference type="InterPro" id="IPR018247">
    <property type="entry name" value="EF_Hand_1_Ca_BS"/>
</dbReference>
<dbReference type="InterPro" id="IPR011992">
    <property type="entry name" value="EF-hand-dom_pair"/>
</dbReference>
<dbReference type="GO" id="GO:0005509">
    <property type="term" value="F:calcium ion binding"/>
    <property type="evidence" value="ECO:0007669"/>
    <property type="project" value="InterPro"/>
</dbReference>
<feature type="region of interest" description="Disordered" evidence="3">
    <location>
        <begin position="1"/>
        <end position="22"/>
    </location>
</feature>
<organism evidence="5 6">
    <name type="scientific">Agrocybe chaxingu</name>
    <dbReference type="NCBI Taxonomy" id="84603"/>
    <lineage>
        <taxon>Eukaryota</taxon>
        <taxon>Fungi</taxon>
        <taxon>Dikarya</taxon>
        <taxon>Basidiomycota</taxon>
        <taxon>Agaricomycotina</taxon>
        <taxon>Agaricomycetes</taxon>
        <taxon>Agaricomycetidae</taxon>
        <taxon>Agaricales</taxon>
        <taxon>Agaricineae</taxon>
        <taxon>Strophariaceae</taxon>
        <taxon>Agrocybe</taxon>
    </lineage>
</organism>
<dbReference type="SMART" id="SM00027">
    <property type="entry name" value="EH"/>
    <property type="match status" value="2"/>
</dbReference>
<dbReference type="GO" id="GO:0005886">
    <property type="term" value="C:plasma membrane"/>
    <property type="evidence" value="ECO:0007669"/>
    <property type="project" value="TreeGrafter"/>
</dbReference>
<dbReference type="GO" id="GO:0005737">
    <property type="term" value="C:cytoplasm"/>
    <property type="evidence" value="ECO:0007669"/>
    <property type="project" value="TreeGrafter"/>
</dbReference>
<evidence type="ECO:0000256" key="3">
    <source>
        <dbReference type="SAM" id="MobiDB-lite"/>
    </source>
</evidence>
<evidence type="ECO:0000256" key="1">
    <source>
        <dbReference type="ARBA" id="ARBA00022837"/>
    </source>
</evidence>
<feature type="compositionally biased region" description="Basic and acidic residues" evidence="3">
    <location>
        <begin position="306"/>
        <end position="316"/>
    </location>
</feature>
<comment type="caution">
    <text evidence="5">The sequence shown here is derived from an EMBL/GenBank/DDBJ whole genome shotgun (WGS) entry which is preliminary data.</text>
</comment>
<dbReference type="OrthoDB" id="524326at2759"/>
<evidence type="ECO:0000256" key="2">
    <source>
        <dbReference type="SAM" id="Coils"/>
    </source>
</evidence>
<dbReference type="GO" id="GO:0016197">
    <property type="term" value="P:endosomal transport"/>
    <property type="evidence" value="ECO:0007669"/>
    <property type="project" value="TreeGrafter"/>
</dbReference>
<evidence type="ECO:0000313" key="5">
    <source>
        <dbReference type="EMBL" id="KAJ3506098.1"/>
    </source>
</evidence>
<dbReference type="PANTHER" id="PTHR11216">
    <property type="entry name" value="EH DOMAIN"/>
    <property type="match status" value="1"/>
</dbReference>
<keyword evidence="2" id="KW-0175">Coiled coil</keyword>
<dbReference type="PROSITE" id="PS50031">
    <property type="entry name" value="EH"/>
    <property type="match status" value="2"/>
</dbReference>
<dbReference type="Gene3D" id="1.10.238.10">
    <property type="entry name" value="EF-hand"/>
    <property type="match status" value="3"/>
</dbReference>
<feature type="domain" description="EH" evidence="4">
    <location>
        <begin position="9"/>
        <end position="114"/>
    </location>
</feature>
<feature type="compositionally biased region" description="Low complexity" evidence="3">
    <location>
        <begin position="288"/>
        <end position="298"/>
    </location>
</feature>
<feature type="domain" description="EH" evidence="4">
    <location>
        <begin position="191"/>
        <end position="280"/>
    </location>
</feature>
<name>A0A9W8JY27_9AGAR</name>
<feature type="compositionally biased region" description="Pro residues" evidence="3">
    <location>
        <begin position="369"/>
        <end position="378"/>
    </location>
</feature>
<sequence length="545" mass="61488">MAQARVRARVREIGSQQSRGEQARDVFNRSGLPFVVLRDVWAMADENGSGDLEKREIAIALRLIGWVQAGEGLRKELLATAGPLPTLDGITNVPQRPNIPSVPQITLFPPVNMDDLREYKRMFDRAGPDNGFLKEERLMETFMTSNLSYENIRRIIQVIHQNQYDAFDFRQSTPSPRINGRDEPWGVPTDEQQDADRHFYKLDEAGHGFLERDIFEEFVSVYKVPAADLEQIQKLADFNNDGRLTRDGFNVAMHLIKRRLAGEEVPASLASSLIPPSIRNRYPSSPTSPLSPKMSIKKSPPPVPPKKRDSISKRPDGFQLRPQTSLATIPSLSGGPSARYSIAMSPPPLSPPILSRRPTSVYSPMPASTSPPVPPFPIPQFAMAPYPPPPPTRPPPPPPEPDDPSPFDDPLHQFPIQEQTPPLSSVSPPTDQLQQAALEEFKKETTRLSEQVDTLMAQLVGQNRLRDLNDTLRAENDRLKTQVREMERTVSEVLSANEFAGTQEQEQYLQEITRLSTEVANKETQCENAERMVARQRRPRRRWRN</sequence>
<evidence type="ECO:0000259" key="4">
    <source>
        <dbReference type="PROSITE" id="PS50031"/>
    </source>
</evidence>
<dbReference type="SUPFAM" id="SSF47473">
    <property type="entry name" value="EF-hand"/>
    <property type="match status" value="3"/>
</dbReference>
<dbReference type="InterPro" id="IPR002048">
    <property type="entry name" value="EF_hand_dom"/>
</dbReference>
<dbReference type="SMART" id="SM00054">
    <property type="entry name" value="EFh"/>
    <property type="match status" value="2"/>
</dbReference>
<dbReference type="PANTHER" id="PTHR11216:SF170">
    <property type="entry name" value="DYNAMIN ASSOCIATED PROTEIN 160, ISOFORM D"/>
    <property type="match status" value="1"/>
</dbReference>